<dbReference type="AlphaFoldDB" id="A0A815A7N2"/>
<reference evidence="1" key="1">
    <citation type="submission" date="2021-02" db="EMBL/GenBank/DDBJ databases">
        <authorList>
            <person name="Nowell W R."/>
        </authorList>
    </citation>
    <scope>NUCLEOTIDE SEQUENCE</scope>
</reference>
<organism evidence="1 3">
    <name type="scientific">Didymodactylos carnosus</name>
    <dbReference type="NCBI Taxonomy" id="1234261"/>
    <lineage>
        <taxon>Eukaryota</taxon>
        <taxon>Metazoa</taxon>
        <taxon>Spiralia</taxon>
        <taxon>Gnathifera</taxon>
        <taxon>Rotifera</taxon>
        <taxon>Eurotatoria</taxon>
        <taxon>Bdelloidea</taxon>
        <taxon>Philodinida</taxon>
        <taxon>Philodinidae</taxon>
        <taxon>Didymodactylos</taxon>
    </lineage>
</organism>
<accession>A0A815A7N2</accession>
<evidence type="ECO:0000313" key="1">
    <source>
        <dbReference type="EMBL" id="CAF1253742.1"/>
    </source>
</evidence>
<name>A0A815A7N2_9BILA</name>
<dbReference type="Proteomes" id="UP000663829">
    <property type="component" value="Unassembled WGS sequence"/>
</dbReference>
<keyword evidence="3" id="KW-1185">Reference proteome</keyword>
<evidence type="ECO:0000313" key="2">
    <source>
        <dbReference type="EMBL" id="CAF4024813.1"/>
    </source>
</evidence>
<dbReference type="Proteomes" id="UP000681722">
    <property type="component" value="Unassembled WGS sequence"/>
</dbReference>
<sequence length="358" mass="42488">MNFHFFDQDQQQPRISDNINQEVDMEIWEEIVSNSSTSDDNDDYDEEFYNQLINETSLQRIARFHQTIQYMYEHGRLKTDKENGQLKIRFANDHLIIPYDSLEFIMDRSKTSLSFTSFQISEWLYKHADQMKNSRTGNIILTFKEKSYELPLIKTHETKYDSGGIHGVRFNLDIGCARDKNKYNYLCQHILPLRSKQFINLKIDDHDALITRRYSVDIRQFSNLRTLIIPHVLFEEFAQIRPTIFPYLTSLKISSALCNSQTYFQLCEQIFATNKFRILRKCSLYLLRHNLTVSTICQLEYLKINLCSMQNFYVLIQNLKLKVFIVDLRSEIRIPTTTITDHFNLGVGDRMTFQDLEQ</sequence>
<dbReference type="EMBL" id="CAJNOQ010010506">
    <property type="protein sequence ID" value="CAF1253742.1"/>
    <property type="molecule type" value="Genomic_DNA"/>
</dbReference>
<protein>
    <submittedName>
        <fullName evidence="1">Uncharacterized protein</fullName>
    </submittedName>
</protein>
<proteinExistence type="predicted"/>
<dbReference type="EMBL" id="CAJOBC010015643">
    <property type="protein sequence ID" value="CAF4024813.1"/>
    <property type="molecule type" value="Genomic_DNA"/>
</dbReference>
<evidence type="ECO:0000313" key="3">
    <source>
        <dbReference type="Proteomes" id="UP000663829"/>
    </source>
</evidence>
<gene>
    <name evidence="1" type="ORF">GPM918_LOCUS26260</name>
    <name evidence="2" type="ORF">SRO942_LOCUS26377</name>
</gene>
<comment type="caution">
    <text evidence="1">The sequence shown here is derived from an EMBL/GenBank/DDBJ whole genome shotgun (WGS) entry which is preliminary data.</text>
</comment>